<accession>A0A813Z461</accession>
<dbReference type="EMBL" id="CAJNOQ010001409">
    <property type="protein sequence ID" value="CAF0892989.1"/>
    <property type="molecule type" value="Genomic_DNA"/>
</dbReference>
<proteinExistence type="predicted"/>
<dbReference type="Proteomes" id="UP000663829">
    <property type="component" value="Unassembled WGS sequence"/>
</dbReference>
<evidence type="ECO:0000313" key="5">
    <source>
        <dbReference type="EMBL" id="CAF3676909.1"/>
    </source>
</evidence>
<keyword evidence="1" id="KW-0812">Transmembrane</keyword>
<gene>
    <name evidence="3" type="ORF">GPM918_LOCUS8223</name>
    <name evidence="2" type="ORF">OVA965_LOCUS3812</name>
    <name evidence="5" type="ORF">SRO942_LOCUS8223</name>
    <name evidence="4" type="ORF">TMI583_LOCUS3810</name>
</gene>
<feature type="transmembrane region" description="Helical" evidence="1">
    <location>
        <begin position="23"/>
        <end position="42"/>
    </location>
</feature>
<dbReference type="EMBL" id="CAJOBC010001409">
    <property type="protein sequence ID" value="CAF3676909.1"/>
    <property type="molecule type" value="Genomic_DNA"/>
</dbReference>
<evidence type="ECO:0000313" key="4">
    <source>
        <dbReference type="EMBL" id="CAF3566939.1"/>
    </source>
</evidence>
<dbReference type="Proteomes" id="UP000681722">
    <property type="component" value="Unassembled WGS sequence"/>
</dbReference>
<evidence type="ECO:0000313" key="3">
    <source>
        <dbReference type="EMBL" id="CAF0892989.1"/>
    </source>
</evidence>
<comment type="caution">
    <text evidence="3">The sequence shown here is derived from an EMBL/GenBank/DDBJ whole genome shotgun (WGS) entry which is preliminary data.</text>
</comment>
<evidence type="ECO:0000313" key="2">
    <source>
        <dbReference type="EMBL" id="CAF0784842.1"/>
    </source>
</evidence>
<keyword evidence="1" id="KW-0472">Membrane</keyword>
<sequence>MDTHEHRYNPSPATKDFDDIKEIIWPVSVGGFVALALGWMILRYACSSKEQSPHVVRCCPESLCTRIICARKRLKVTSSDEKFSNEETLRKSKLSENSSSMDIAVAYSSSLPQSQNLIEPIPASIQKEKNNSAIHIHLIPKPVRHPLRRDSLLNNDRRESLWPFKTNFNFQRQTSENIFFHT</sequence>
<dbReference type="OrthoDB" id="10002074at2759"/>
<name>A0A813Z461_9BILA</name>
<protein>
    <submittedName>
        <fullName evidence="3">Uncharacterized protein</fullName>
    </submittedName>
</protein>
<evidence type="ECO:0000313" key="6">
    <source>
        <dbReference type="Proteomes" id="UP000663829"/>
    </source>
</evidence>
<dbReference type="AlphaFoldDB" id="A0A813Z461"/>
<reference evidence="3" key="1">
    <citation type="submission" date="2021-02" db="EMBL/GenBank/DDBJ databases">
        <authorList>
            <person name="Nowell W R."/>
        </authorList>
    </citation>
    <scope>NUCLEOTIDE SEQUENCE</scope>
</reference>
<evidence type="ECO:0000256" key="1">
    <source>
        <dbReference type="SAM" id="Phobius"/>
    </source>
</evidence>
<dbReference type="EMBL" id="CAJNOK010000950">
    <property type="protein sequence ID" value="CAF0784842.1"/>
    <property type="molecule type" value="Genomic_DNA"/>
</dbReference>
<dbReference type="Proteomes" id="UP000682733">
    <property type="component" value="Unassembled WGS sequence"/>
</dbReference>
<organism evidence="3 6">
    <name type="scientific">Didymodactylos carnosus</name>
    <dbReference type="NCBI Taxonomy" id="1234261"/>
    <lineage>
        <taxon>Eukaryota</taxon>
        <taxon>Metazoa</taxon>
        <taxon>Spiralia</taxon>
        <taxon>Gnathifera</taxon>
        <taxon>Rotifera</taxon>
        <taxon>Eurotatoria</taxon>
        <taxon>Bdelloidea</taxon>
        <taxon>Philodinida</taxon>
        <taxon>Philodinidae</taxon>
        <taxon>Didymodactylos</taxon>
    </lineage>
</organism>
<dbReference type="Proteomes" id="UP000677228">
    <property type="component" value="Unassembled WGS sequence"/>
</dbReference>
<keyword evidence="6" id="KW-1185">Reference proteome</keyword>
<dbReference type="EMBL" id="CAJOBA010000950">
    <property type="protein sequence ID" value="CAF3566939.1"/>
    <property type="molecule type" value="Genomic_DNA"/>
</dbReference>
<keyword evidence="1" id="KW-1133">Transmembrane helix</keyword>